<reference evidence="5" key="1">
    <citation type="submission" date="2022-07" db="EMBL/GenBank/DDBJ databases">
        <title>Genome analysis of Parmales, a sister group of diatoms, reveals the evolutionary specialization of diatoms from phago-mixotrophs to photoautotrophs.</title>
        <authorList>
            <person name="Ban H."/>
            <person name="Sato S."/>
            <person name="Yoshikawa S."/>
            <person name="Kazumasa Y."/>
            <person name="Nakamura Y."/>
            <person name="Ichinomiya M."/>
            <person name="Saitoh K."/>
            <person name="Sato N."/>
            <person name="Blanc-Mathieu R."/>
            <person name="Endo H."/>
            <person name="Kuwata A."/>
            <person name="Ogata H."/>
        </authorList>
    </citation>
    <scope>NUCLEOTIDE SEQUENCE</scope>
</reference>
<gene>
    <name evidence="5" type="ORF">TrRE_jg13185</name>
</gene>
<dbReference type="OrthoDB" id="445007at2759"/>
<evidence type="ECO:0000313" key="5">
    <source>
        <dbReference type="EMBL" id="GMI06745.1"/>
    </source>
</evidence>
<keyword evidence="3" id="KW-0408">Iron</keyword>
<comment type="caution">
    <text evidence="5">The sequence shown here is derived from an EMBL/GenBank/DDBJ whole genome shotgun (WGS) entry which is preliminary data.</text>
</comment>
<dbReference type="GO" id="GO:0046872">
    <property type="term" value="F:metal ion binding"/>
    <property type="evidence" value="ECO:0007669"/>
    <property type="project" value="UniProtKB-KW"/>
</dbReference>
<keyword evidence="2" id="KW-0479">Metal-binding</keyword>
<evidence type="ECO:0000256" key="1">
    <source>
        <dbReference type="ARBA" id="ARBA00001962"/>
    </source>
</evidence>
<sequence>TGGTKSWIRPDEDAPSNPNSSQFHTHGFLKVKSFVSQEEADEMIAQMTKLVDESWHPGDPSTPSAIFRTDEKQESAQGSSDYFLDSADRVHFFAEKDALAPDGTPSTPSKLLALNKSGHGLHVCDPLFRSYSTSPSISSLVRSLGWSDPRIPQSMYIFKQPRIGGEVTSHQDSTFLHTEDSGTGAPAQSCLGLWLALHPATVENGCLWVRPGSHREPLRRRFVRNPRRFAEGDEGAPQMIFRDCPGGEAAAAPWEGKLPEGSWPPPSEGLFEAGFVPVECEAGDLVVFPGTLDHLSLPNYSDKPRHTFQLHMVEGPGGGRRWSDSNWLQYKGGREFVGLSGGEE</sequence>
<evidence type="ECO:0000313" key="6">
    <source>
        <dbReference type="Proteomes" id="UP001165082"/>
    </source>
</evidence>
<dbReference type="Proteomes" id="UP001165082">
    <property type="component" value="Unassembled WGS sequence"/>
</dbReference>
<dbReference type="InterPro" id="IPR008775">
    <property type="entry name" value="Phytyl_CoA_dOase-like"/>
</dbReference>
<dbReference type="SUPFAM" id="SSF51197">
    <property type="entry name" value="Clavaminate synthase-like"/>
    <property type="match status" value="1"/>
</dbReference>
<dbReference type="EMBL" id="BRXZ01000174">
    <property type="protein sequence ID" value="GMI06745.1"/>
    <property type="molecule type" value="Genomic_DNA"/>
</dbReference>
<protein>
    <recommendedName>
        <fullName evidence="7">Phytanoyl-CoA dioxygenase</fullName>
    </recommendedName>
</protein>
<accession>A0A9W7F808</accession>
<evidence type="ECO:0008006" key="7">
    <source>
        <dbReference type="Google" id="ProtNLM"/>
    </source>
</evidence>
<evidence type="ECO:0000256" key="3">
    <source>
        <dbReference type="ARBA" id="ARBA00023004"/>
    </source>
</evidence>
<evidence type="ECO:0000256" key="4">
    <source>
        <dbReference type="SAM" id="MobiDB-lite"/>
    </source>
</evidence>
<feature type="region of interest" description="Disordered" evidence="4">
    <location>
        <begin position="1"/>
        <end position="24"/>
    </location>
</feature>
<dbReference type="AlphaFoldDB" id="A0A9W7F808"/>
<evidence type="ECO:0000256" key="2">
    <source>
        <dbReference type="ARBA" id="ARBA00022723"/>
    </source>
</evidence>
<proteinExistence type="predicted"/>
<dbReference type="Pfam" id="PF05721">
    <property type="entry name" value="PhyH"/>
    <property type="match status" value="1"/>
</dbReference>
<feature type="non-terminal residue" evidence="5">
    <location>
        <position position="1"/>
    </location>
</feature>
<organism evidence="5 6">
    <name type="scientific">Triparma retinervis</name>
    <dbReference type="NCBI Taxonomy" id="2557542"/>
    <lineage>
        <taxon>Eukaryota</taxon>
        <taxon>Sar</taxon>
        <taxon>Stramenopiles</taxon>
        <taxon>Ochrophyta</taxon>
        <taxon>Bolidophyceae</taxon>
        <taxon>Parmales</taxon>
        <taxon>Triparmaceae</taxon>
        <taxon>Triparma</taxon>
    </lineage>
</organism>
<dbReference type="Gene3D" id="2.60.120.620">
    <property type="entry name" value="q2cbj1_9rhob like domain"/>
    <property type="match status" value="1"/>
</dbReference>
<dbReference type="PANTHER" id="PTHR20883">
    <property type="entry name" value="PHYTANOYL-COA DIOXYGENASE DOMAIN CONTAINING 1"/>
    <property type="match status" value="1"/>
</dbReference>
<comment type="cofactor">
    <cofactor evidence="1">
        <name>Fe cation</name>
        <dbReference type="ChEBI" id="CHEBI:24875"/>
    </cofactor>
</comment>
<keyword evidence="6" id="KW-1185">Reference proteome</keyword>
<dbReference type="PANTHER" id="PTHR20883:SF15">
    <property type="entry name" value="PHYTANOYL-COA DIOXYGENASE DOMAIN-CONTAINING PROTEIN 1"/>
    <property type="match status" value="1"/>
</dbReference>
<name>A0A9W7F808_9STRA</name>